<evidence type="ECO:0000313" key="2">
    <source>
        <dbReference type="Proteomes" id="UP000805193"/>
    </source>
</evidence>
<keyword evidence="2" id="KW-1185">Reference proteome</keyword>
<organism evidence="1 2">
    <name type="scientific">Ixodes persulcatus</name>
    <name type="common">Taiga tick</name>
    <dbReference type="NCBI Taxonomy" id="34615"/>
    <lineage>
        <taxon>Eukaryota</taxon>
        <taxon>Metazoa</taxon>
        <taxon>Ecdysozoa</taxon>
        <taxon>Arthropoda</taxon>
        <taxon>Chelicerata</taxon>
        <taxon>Arachnida</taxon>
        <taxon>Acari</taxon>
        <taxon>Parasitiformes</taxon>
        <taxon>Ixodida</taxon>
        <taxon>Ixodoidea</taxon>
        <taxon>Ixodidae</taxon>
        <taxon>Ixodinae</taxon>
        <taxon>Ixodes</taxon>
    </lineage>
</organism>
<protein>
    <submittedName>
        <fullName evidence="1">Uncharacterized protein</fullName>
    </submittedName>
</protein>
<dbReference type="EMBL" id="JABSTQ010009134">
    <property type="protein sequence ID" value="KAG0432611.1"/>
    <property type="molecule type" value="Genomic_DNA"/>
</dbReference>
<accession>A0AC60QH55</accession>
<reference evidence="1 2" key="1">
    <citation type="journal article" date="2020" name="Cell">
        <title>Large-Scale Comparative Analyses of Tick Genomes Elucidate Their Genetic Diversity and Vector Capacities.</title>
        <authorList>
            <consortium name="Tick Genome and Microbiome Consortium (TIGMIC)"/>
            <person name="Jia N."/>
            <person name="Wang J."/>
            <person name="Shi W."/>
            <person name="Du L."/>
            <person name="Sun Y."/>
            <person name="Zhan W."/>
            <person name="Jiang J.F."/>
            <person name="Wang Q."/>
            <person name="Zhang B."/>
            <person name="Ji P."/>
            <person name="Bell-Sakyi L."/>
            <person name="Cui X.M."/>
            <person name="Yuan T.T."/>
            <person name="Jiang B.G."/>
            <person name="Yang W.F."/>
            <person name="Lam T.T."/>
            <person name="Chang Q.C."/>
            <person name="Ding S.J."/>
            <person name="Wang X.J."/>
            <person name="Zhu J.G."/>
            <person name="Ruan X.D."/>
            <person name="Zhao L."/>
            <person name="Wei J.T."/>
            <person name="Ye R.Z."/>
            <person name="Que T.C."/>
            <person name="Du C.H."/>
            <person name="Zhou Y.H."/>
            <person name="Cheng J.X."/>
            <person name="Dai P.F."/>
            <person name="Guo W.B."/>
            <person name="Han X.H."/>
            <person name="Huang E.J."/>
            <person name="Li L.F."/>
            <person name="Wei W."/>
            <person name="Gao Y.C."/>
            <person name="Liu J.Z."/>
            <person name="Shao H.Z."/>
            <person name="Wang X."/>
            <person name="Wang C.C."/>
            <person name="Yang T.C."/>
            <person name="Huo Q.B."/>
            <person name="Li W."/>
            <person name="Chen H.Y."/>
            <person name="Chen S.E."/>
            <person name="Zhou L.G."/>
            <person name="Ni X.B."/>
            <person name="Tian J.H."/>
            <person name="Sheng Y."/>
            <person name="Liu T."/>
            <person name="Pan Y.S."/>
            <person name="Xia L.Y."/>
            <person name="Li J."/>
            <person name="Zhao F."/>
            <person name="Cao W.C."/>
        </authorList>
    </citation>
    <scope>NUCLEOTIDE SEQUENCE [LARGE SCALE GENOMIC DNA]</scope>
    <source>
        <strain evidence="1">Iper-2018</strain>
    </source>
</reference>
<dbReference type="Proteomes" id="UP000805193">
    <property type="component" value="Unassembled WGS sequence"/>
</dbReference>
<sequence>MKLQELIACGKEIEPKGSALKEWVDQERERSIEAEQKERAARAQDLELRIRLQELQNAAPIPVNATPADNVTGTTRWKSPQRWLPTFSEKKEDLDAYLASWNRPENSEEVSPHDEKQDVEILATAAMETRAKKLAAKKSATPLRVLVSKDAPEKPEELATVRKGNSRLQGLFDRVRKMSSCRNSEVTLTSEPDVKFKMTRIG</sequence>
<comment type="caution">
    <text evidence="1">The sequence shown here is derived from an EMBL/GenBank/DDBJ whole genome shotgun (WGS) entry which is preliminary data.</text>
</comment>
<gene>
    <name evidence="1" type="ORF">HPB47_020682</name>
</gene>
<evidence type="ECO:0000313" key="1">
    <source>
        <dbReference type="EMBL" id="KAG0432611.1"/>
    </source>
</evidence>
<name>A0AC60QH55_IXOPE</name>
<proteinExistence type="predicted"/>